<gene>
    <name evidence="3" type="ORF">SPIL2461_LOCUS738</name>
</gene>
<proteinExistence type="predicted"/>
<sequence>DLKRIAWLKLDMVNISGVGLTLYVRTLWLFLFTAVLFRIGNSASLSMYQLVWGQWCTNLLRADGAVIWENLATERAFSLLRLYIVMMLLYLFHVHGQGGKQYLFDKTHAAFLASGFPPDATEEDITAFLNSVTSLGGPHRPGIVGVSVGYDFAVHAPLLQALVDEHLMDVAFSQEEEHPTDSETDTSSASESFHVRSSLESQRAAAAAFDPDCQTAEDVLRVLQELQNSGTVIVVCRYPCDTAEALEHVQQQLDSSLWDGRHHITVSRIDCEPPSINWQHFSVGLFQGQLQQRLEDCTSRFLPSCNKRQQRLCVANAIIIGAFLAMLAFYTFLYHQVYARSKSPQRVLTYVCTVSCALGNVLLNQLVWFASQQVGFRFKSHSDSFVLMWYTIVVLTNMCFNFLVICWSAGARPANEFAALRYEEQLANRLASFVRGSVLSYALWPLFYPFHWVLGMLQLLYFHLSRARLDLTDERCKWKAEHAMEPPEWYMQYDYAGLTVLKTTSFMCLFISGDDVREIFSIDIVWVLCTYLLNKYIYLVLSKETYFTNRNLDTIALKSSSLALGVLAGCVCHWGFRSRSPIGFVLMVALVSGGYLRGFDLALSWAKERRSHTERVWYDSVPYEDIERVYPFNWWNVNPAHMMRLLHLTPQLLRGQKFLHQRVAWQHGKSYLQPDLALDFVNTESRDSEEEEAAEVGTFLNVLKLFFLGNCCPRP</sequence>
<evidence type="ECO:0000256" key="2">
    <source>
        <dbReference type="SAM" id="Phobius"/>
    </source>
</evidence>
<dbReference type="AlphaFoldDB" id="A0A812ISM0"/>
<feature type="transmembrane region" description="Helical" evidence="2">
    <location>
        <begin position="387"/>
        <end position="410"/>
    </location>
</feature>
<reference evidence="3" key="1">
    <citation type="submission" date="2021-02" db="EMBL/GenBank/DDBJ databases">
        <authorList>
            <person name="Dougan E. K."/>
            <person name="Rhodes N."/>
            <person name="Thang M."/>
            <person name="Chan C."/>
        </authorList>
    </citation>
    <scope>NUCLEOTIDE SEQUENCE</scope>
</reference>
<organism evidence="3 4">
    <name type="scientific">Symbiodinium pilosum</name>
    <name type="common">Dinoflagellate</name>
    <dbReference type="NCBI Taxonomy" id="2952"/>
    <lineage>
        <taxon>Eukaryota</taxon>
        <taxon>Sar</taxon>
        <taxon>Alveolata</taxon>
        <taxon>Dinophyceae</taxon>
        <taxon>Suessiales</taxon>
        <taxon>Symbiodiniaceae</taxon>
        <taxon>Symbiodinium</taxon>
    </lineage>
</organism>
<feature type="transmembrane region" description="Helical" evidence="2">
    <location>
        <begin position="559"/>
        <end position="576"/>
    </location>
</feature>
<protein>
    <submittedName>
        <fullName evidence="3">Uncharacterized protein</fullName>
    </submittedName>
</protein>
<feature type="transmembrane region" description="Helical" evidence="2">
    <location>
        <begin position="76"/>
        <end position="94"/>
    </location>
</feature>
<feature type="transmembrane region" description="Helical" evidence="2">
    <location>
        <begin position="12"/>
        <end position="37"/>
    </location>
</feature>
<feature type="transmembrane region" description="Helical" evidence="2">
    <location>
        <begin position="582"/>
        <end position="603"/>
    </location>
</feature>
<feature type="transmembrane region" description="Helical" evidence="2">
    <location>
        <begin position="347"/>
        <end position="367"/>
    </location>
</feature>
<comment type="caution">
    <text evidence="3">The sequence shown here is derived from an EMBL/GenBank/DDBJ whole genome shotgun (WGS) entry which is preliminary data.</text>
</comment>
<dbReference type="EMBL" id="CAJNIZ010000645">
    <property type="protein sequence ID" value="CAE7171363.1"/>
    <property type="molecule type" value="Genomic_DNA"/>
</dbReference>
<evidence type="ECO:0000313" key="4">
    <source>
        <dbReference type="Proteomes" id="UP000649617"/>
    </source>
</evidence>
<keyword evidence="2" id="KW-0812">Transmembrane</keyword>
<name>A0A812ISM0_SYMPI</name>
<feature type="region of interest" description="Disordered" evidence="1">
    <location>
        <begin position="174"/>
        <end position="194"/>
    </location>
</feature>
<evidence type="ECO:0000256" key="1">
    <source>
        <dbReference type="SAM" id="MobiDB-lite"/>
    </source>
</evidence>
<dbReference type="Proteomes" id="UP000649617">
    <property type="component" value="Unassembled WGS sequence"/>
</dbReference>
<keyword evidence="2" id="KW-1133">Transmembrane helix</keyword>
<feature type="transmembrane region" description="Helical" evidence="2">
    <location>
        <begin position="519"/>
        <end position="538"/>
    </location>
</feature>
<feature type="transmembrane region" description="Helical" evidence="2">
    <location>
        <begin position="312"/>
        <end position="335"/>
    </location>
</feature>
<accession>A0A812ISM0</accession>
<evidence type="ECO:0000313" key="3">
    <source>
        <dbReference type="EMBL" id="CAE7171363.1"/>
    </source>
</evidence>
<feature type="transmembrane region" description="Helical" evidence="2">
    <location>
        <begin position="442"/>
        <end position="462"/>
    </location>
</feature>
<keyword evidence="2" id="KW-0472">Membrane</keyword>
<dbReference type="OrthoDB" id="424482at2759"/>
<feature type="non-terminal residue" evidence="3">
    <location>
        <position position="1"/>
    </location>
</feature>
<keyword evidence="4" id="KW-1185">Reference proteome</keyword>